<feature type="non-terminal residue" evidence="15">
    <location>
        <position position="1"/>
    </location>
</feature>
<keyword evidence="6" id="KW-0694">RNA-binding</keyword>
<dbReference type="GO" id="GO:0071013">
    <property type="term" value="C:catalytic step 2 spliceosome"/>
    <property type="evidence" value="ECO:0007669"/>
    <property type="project" value="TreeGrafter"/>
</dbReference>
<dbReference type="SUPFAM" id="SSF50182">
    <property type="entry name" value="Sm-like ribonucleoproteins"/>
    <property type="match status" value="1"/>
</dbReference>
<dbReference type="Gene3D" id="2.30.30.100">
    <property type="match status" value="1"/>
</dbReference>
<evidence type="ECO:0000259" key="12">
    <source>
        <dbReference type="PROSITE" id="PS52002"/>
    </source>
</evidence>
<evidence type="ECO:0000256" key="6">
    <source>
        <dbReference type="ARBA" id="ARBA00022884"/>
    </source>
</evidence>
<dbReference type="GO" id="GO:0003723">
    <property type="term" value="F:RNA binding"/>
    <property type="evidence" value="ECO:0007669"/>
    <property type="project" value="UniProtKB-KW"/>
</dbReference>
<feature type="region of interest" description="Disordered" evidence="11">
    <location>
        <begin position="254"/>
        <end position="311"/>
    </location>
</feature>
<dbReference type="EMBL" id="GDJX01020873">
    <property type="protein sequence ID" value="JAT47063.1"/>
    <property type="molecule type" value="Transcribed_RNA"/>
</dbReference>
<reference evidence="15" key="1">
    <citation type="submission" date="2015-07" db="EMBL/GenBank/DDBJ databases">
        <title>Transcriptome Assembly of Anthurium amnicola.</title>
        <authorList>
            <person name="Suzuki J."/>
        </authorList>
    </citation>
    <scope>NUCLEOTIDE SEQUENCE</scope>
</reference>
<dbReference type="GO" id="GO:0046540">
    <property type="term" value="C:U4/U6 x U5 tri-snRNP complex"/>
    <property type="evidence" value="ECO:0007669"/>
    <property type="project" value="TreeGrafter"/>
</dbReference>
<comment type="subcellular location">
    <subcellularLocation>
        <location evidence="2">Cytoplasm</location>
    </subcellularLocation>
    <subcellularLocation>
        <location evidence="1">Nucleus</location>
    </subcellularLocation>
</comment>
<dbReference type="PANTHER" id="PTHR10701">
    <property type="entry name" value="SMALL NUCLEAR RIBONUCLEOPROTEIN-ASSOCIATED PROTEIN B AND N"/>
    <property type="match status" value="1"/>
</dbReference>
<dbReference type="GO" id="GO:0005685">
    <property type="term" value="C:U1 snRNP"/>
    <property type="evidence" value="ECO:0007669"/>
    <property type="project" value="TreeGrafter"/>
</dbReference>
<dbReference type="GO" id="GO:0005687">
    <property type="term" value="C:U4 snRNP"/>
    <property type="evidence" value="ECO:0007669"/>
    <property type="project" value="TreeGrafter"/>
</dbReference>
<evidence type="ECO:0000256" key="7">
    <source>
        <dbReference type="ARBA" id="ARBA00023187"/>
    </source>
</evidence>
<dbReference type="InterPro" id="IPR050914">
    <property type="entry name" value="snRNP_SmB/NAA38-like"/>
</dbReference>
<keyword evidence="5" id="KW-0507">mRNA processing</keyword>
<evidence type="ECO:0000313" key="15">
    <source>
        <dbReference type="EMBL" id="JAT64345.1"/>
    </source>
</evidence>
<dbReference type="GO" id="GO:0070990">
    <property type="term" value="F:snRNP binding"/>
    <property type="evidence" value="ECO:0007669"/>
    <property type="project" value="TreeGrafter"/>
</dbReference>
<dbReference type="PANTHER" id="PTHR10701:SF0">
    <property type="entry name" value="SMALL NUCLEAR RIBONUCLEOPROTEIN-ASSOCIATED PROTEIN B"/>
    <property type="match status" value="1"/>
</dbReference>
<accession>A0A1D1ZBV8</accession>
<evidence type="ECO:0000256" key="10">
    <source>
        <dbReference type="ARBA" id="ARBA00041355"/>
    </source>
</evidence>
<dbReference type="AlphaFoldDB" id="A0A1D1ZBV8"/>
<feature type="region of interest" description="Disordered" evidence="11">
    <location>
        <begin position="1"/>
        <end position="21"/>
    </location>
</feature>
<organism evidence="15">
    <name type="scientific">Anthurium amnicola</name>
    <dbReference type="NCBI Taxonomy" id="1678845"/>
    <lineage>
        <taxon>Eukaryota</taxon>
        <taxon>Viridiplantae</taxon>
        <taxon>Streptophyta</taxon>
        <taxon>Embryophyta</taxon>
        <taxon>Tracheophyta</taxon>
        <taxon>Spermatophyta</taxon>
        <taxon>Magnoliopsida</taxon>
        <taxon>Liliopsida</taxon>
        <taxon>Araceae</taxon>
        <taxon>Pothoideae</taxon>
        <taxon>Potheae</taxon>
        <taxon>Anthurium</taxon>
    </lineage>
</organism>
<dbReference type="SMART" id="SM00651">
    <property type="entry name" value="Sm"/>
    <property type="match status" value="1"/>
</dbReference>
<evidence type="ECO:0000313" key="13">
    <source>
        <dbReference type="EMBL" id="JAT47063.1"/>
    </source>
</evidence>
<dbReference type="GO" id="GO:0005682">
    <property type="term" value="C:U5 snRNP"/>
    <property type="evidence" value="ECO:0007669"/>
    <property type="project" value="TreeGrafter"/>
</dbReference>
<keyword evidence="8" id="KW-0539">Nucleus</keyword>
<comment type="similarity">
    <text evidence="3">Belongs to the snRNP SmB/SmN family.</text>
</comment>
<dbReference type="GO" id="GO:0005737">
    <property type="term" value="C:cytoplasm"/>
    <property type="evidence" value="ECO:0007669"/>
    <property type="project" value="UniProtKB-SubCell"/>
</dbReference>
<keyword evidence="9 15" id="KW-0687">Ribonucleoprotein</keyword>
<keyword evidence="4" id="KW-0963">Cytoplasm</keyword>
<feature type="region of interest" description="Disordered" evidence="11">
    <location>
        <begin position="206"/>
        <end position="232"/>
    </location>
</feature>
<dbReference type="GO" id="GO:0071004">
    <property type="term" value="C:U2-type prespliceosome"/>
    <property type="evidence" value="ECO:0007669"/>
    <property type="project" value="TreeGrafter"/>
</dbReference>
<dbReference type="EMBL" id="GDJX01003591">
    <property type="protein sequence ID" value="JAT64345.1"/>
    <property type="molecule type" value="Transcribed_RNA"/>
</dbReference>
<evidence type="ECO:0000256" key="1">
    <source>
        <dbReference type="ARBA" id="ARBA00004123"/>
    </source>
</evidence>
<dbReference type="EMBL" id="GDJX01020486">
    <property type="protein sequence ID" value="JAT47450.1"/>
    <property type="molecule type" value="Transcribed_RNA"/>
</dbReference>
<feature type="compositionally biased region" description="Pro residues" evidence="11">
    <location>
        <begin position="206"/>
        <end position="220"/>
    </location>
</feature>
<dbReference type="CDD" id="cd01717">
    <property type="entry name" value="Sm_B"/>
    <property type="match status" value="1"/>
</dbReference>
<dbReference type="GO" id="GO:0000398">
    <property type="term" value="P:mRNA splicing, via spliceosome"/>
    <property type="evidence" value="ECO:0007669"/>
    <property type="project" value="TreeGrafter"/>
</dbReference>
<sequence>PDPISSPSLSPSPSCPGLASAAAPVLPSPAKMSMSKGSKMLQYINYRMRVTIQDGRQLVGKFMAFDRHMNLVLGDCEEFRKLPPAKGPKKQPGAPVPAGDEREDRRTLGLVLLRGEEVISMTVEGPPPPDESRAKAAGAGALAGPGLGRAAGRGIPTAPMVQAQPGLAGPVRGVGGPAPGMMQPQISRPPVPQLSAPPVAYPQPPVMRPPPGAPMPPYPGQSPVMGRGPPAPMPYPGRPGVPGMPPMPFPMPPPQFGQRPMMPPPQMMRGPPPPPRPGMPPPAGAMPIFAPPRPGMPPPPPNPQQPPQNQQ</sequence>
<evidence type="ECO:0000256" key="2">
    <source>
        <dbReference type="ARBA" id="ARBA00004496"/>
    </source>
</evidence>
<evidence type="ECO:0000313" key="14">
    <source>
        <dbReference type="EMBL" id="JAT47450.1"/>
    </source>
</evidence>
<dbReference type="FunFam" id="2.30.30.100:FF:000004">
    <property type="entry name" value="Small nuclear ribonucleoprotein-associated proteins"/>
    <property type="match status" value="1"/>
</dbReference>
<feature type="domain" description="Sm" evidence="12">
    <location>
        <begin position="35"/>
        <end position="127"/>
    </location>
</feature>
<protein>
    <recommendedName>
        <fullName evidence="10">Sm protein B</fullName>
    </recommendedName>
</protein>
<dbReference type="InterPro" id="IPR010920">
    <property type="entry name" value="LSM_dom_sf"/>
</dbReference>
<name>A0A1D1ZBV8_9ARAE</name>
<dbReference type="GO" id="GO:0005686">
    <property type="term" value="C:U2 snRNP"/>
    <property type="evidence" value="ECO:0007669"/>
    <property type="project" value="TreeGrafter"/>
</dbReference>
<evidence type="ECO:0000256" key="3">
    <source>
        <dbReference type="ARBA" id="ARBA00009123"/>
    </source>
</evidence>
<dbReference type="Pfam" id="PF01423">
    <property type="entry name" value="LSM"/>
    <property type="match status" value="1"/>
</dbReference>
<gene>
    <name evidence="15" type="primary">SNRPB_2</name>
    <name evidence="14" type="synonym">SNRPB_1</name>
    <name evidence="13" type="synonym">SNRPB_4</name>
    <name evidence="14" type="ORF">g.68818</name>
    <name evidence="13" type="ORF">g.68819</name>
    <name evidence="15" type="ORF">g.68820</name>
</gene>
<dbReference type="InterPro" id="IPR001163">
    <property type="entry name" value="Sm_dom_euk/arc"/>
</dbReference>
<dbReference type="InterPro" id="IPR047575">
    <property type="entry name" value="Sm"/>
</dbReference>
<dbReference type="PROSITE" id="PS52002">
    <property type="entry name" value="SM"/>
    <property type="match status" value="1"/>
</dbReference>
<evidence type="ECO:0000256" key="11">
    <source>
        <dbReference type="SAM" id="MobiDB-lite"/>
    </source>
</evidence>
<feature type="region of interest" description="Disordered" evidence="11">
    <location>
        <begin position="81"/>
        <end position="104"/>
    </location>
</feature>
<evidence type="ECO:0000256" key="4">
    <source>
        <dbReference type="ARBA" id="ARBA00022490"/>
    </source>
</evidence>
<evidence type="ECO:0000256" key="9">
    <source>
        <dbReference type="ARBA" id="ARBA00023274"/>
    </source>
</evidence>
<evidence type="ECO:0000256" key="5">
    <source>
        <dbReference type="ARBA" id="ARBA00022664"/>
    </source>
</evidence>
<proteinExistence type="inferred from homology"/>
<evidence type="ECO:0000256" key="8">
    <source>
        <dbReference type="ARBA" id="ARBA00023242"/>
    </source>
</evidence>
<keyword evidence="7" id="KW-0508">mRNA splicing</keyword>